<name>H2XYA7_CIOIN</name>
<organism evidence="2 3">
    <name type="scientific">Ciona intestinalis</name>
    <name type="common">Transparent sea squirt</name>
    <name type="synonym">Ascidia intestinalis</name>
    <dbReference type="NCBI Taxonomy" id="7719"/>
    <lineage>
        <taxon>Eukaryota</taxon>
        <taxon>Metazoa</taxon>
        <taxon>Chordata</taxon>
        <taxon>Tunicata</taxon>
        <taxon>Ascidiacea</taxon>
        <taxon>Phlebobranchia</taxon>
        <taxon>Cionidae</taxon>
        <taxon>Ciona</taxon>
    </lineage>
</organism>
<feature type="chain" id="PRO_5014093633" evidence="1">
    <location>
        <begin position="20"/>
        <end position="134"/>
    </location>
</feature>
<gene>
    <name evidence="2" type="primary">LOC100175961</name>
</gene>
<dbReference type="Proteomes" id="UP000008144">
    <property type="component" value="Chromosome 6"/>
</dbReference>
<reference evidence="2" key="3">
    <citation type="submission" date="2025-08" db="UniProtKB">
        <authorList>
            <consortium name="Ensembl"/>
        </authorList>
    </citation>
    <scope>IDENTIFICATION</scope>
</reference>
<dbReference type="RefSeq" id="XP_002127782.1">
    <property type="nucleotide sequence ID" value="XM_002127746.3"/>
</dbReference>
<keyword evidence="3" id="KW-1185">Reference proteome</keyword>
<dbReference type="EMBL" id="EAAA01002309">
    <property type="status" value="NOT_ANNOTATED_CDS"/>
    <property type="molecule type" value="Genomic_DNA"/>
</dbReference>
<proteinExistence type="predicted"/>
<dbReference type="KEGG" id="cin:100175961"/>
<reference evidence="2" key="4">
    <citation type="submission" date="2025-09" db="UniProtKB">
        <authorList>
            <consortium name="Ensembl"/>
        </authorList>
    </citation>
    <scope>IDENTIFICATION</scope>
</reference>
<dbReference type="GeneID" id="100175961"/>
<dbReference type="AlphaFoldDB" id="H2XYA7"/>
<keyword evidence="1" id="KW-0732">Signal</keyword>
<dbReference type="InParanoid" id="H2XYA7"/>
<sequence>MMLGKVLILFLTCTLYTNALICNDGYKVSSNKAWVLKYVPGTHANRNVTCPSSLGTPACMRVEATGAKTYFWRYKARGAGSLFECISKQECDGINTRCESKLRQIIDDERFDSVKIKTCRMQCCYTDNCNNLPL</sequence>
<feature type="signal peptide" evidence="1">
    <location>
        <begin position="1"/>
        <end position="19"/>
    </location>
</feature>
<reference evidence="2" key="2">
    <citation type="journal article" date="2008" name="Genome Biol.">
        <title>Improved genome assembly and evidence-based global gene model set for the chordate Ciona intestinalis: new insight into intron and operon populations.</title>
        <authorList>
            <person name="Satou Y."/>
            <person name="Mineta K."/>
            <person name="Ogasawara M."/>
            <person name="Sasakura Y."/>
            <person name="Shoguchi E."/>
            <person name="Ueno K."/>
            <person name="Yamada L."/>
            <person name="Matsumoto J."/>
            <person name="Wasserscheid J."/>
            <person name="Dewar K."/>
            <person name="Wiley G.B."/>
            <person name="Macmil S.L."/>
            <person name="Roe B.A."/>
            <person name="Zeller R.W."/>
            <person name="Hastings K.E."/>
            <person name="Lemaire P."/>
            <person name="Lindquist E."/>
            <person name="Endo T."/>
            <person name="Hotta K."/>
            <person name="Inaba K."/>
        </authorList>
    </citation>
    <scope>NUCLEOTIDE SEQUENCE [LARGE SCALE GENOMIC DNA]</scope>
    <source>
        <strain evidence="2">wild type</strain>
    </source>
</reference>
<reference evidence="3" key="1">
    <citation type="journal article" date="2002" name="Science">
        <title>The draft genome of Ciona intestinalis: insights into chordate and vertebrate origins.</title>
        <authorList>
            <person name="Dehal P."/>
            <person name="Satou Y."/>
            <person name="Campbell R.K."/>
            <person name="Chapman J."/>
            <person name="Degnan B."/>
            <person name="De Tomaso A."/>
            <person name="Davidson B."/>
            <person name="Di Gregorio A."/>
            <person name="Gelpke M."/>
            <person name="Goodstein D.M."/>
            <person name="Harafuji N."/>
            <person name="Hastings K.E."/>
            <person name="Ho I."/>
            <person name="Hotta K."/>
            <person name="Huang W."/>
            <person name="Kawashima T."/>
            <person name="Lemaire P."/>
            <person name="Martinez D."/>
            <person name="Meinertzhagen I.A."/>
            <person name="Necula S."/>
            <person name="Nonaka M."/>
            <person name="Putnam N."/>
            <person name="Rash S."/>
            <person name="Saiga H."/>
            <person name="Satake M."/>
            <person name="Terry A."/>
            <person name="Yamada L."/>
            <person name="Wang H.G."/>
            <person name="Awazu S."/>
            <person name="Azumi K."/>
            <person name="Boore J."/>
            <person name="Branno M."/>
            <person name="Chin-Bow S."/>
            <person name="DeSantis R."/>
            <person name="Doyle S."/>
            <person name="Francino P."/>
            <person name="Keys D.N."/>
            <person name="Haga S."/>
            <person name="Hayashi H."/>
            <person name="Hino K."/>
            <person name="Imai K.S."/>
            <person name="Inaba K."/>
            <person name="Kano S."/>
            <person name="Kobayashi K."/>
            <person name="Kobayashi M."/>
            <person name="Lee B.I."/>
            <person name="Makabe K.W."/>
            <person name="Manohar C."/>
            <person name="Matassi G."/>
            <person name="Medina M."/>
            <person name="Mochizuki Y."/>
            <person name="Mount S."/>
            <person name="Morishita T."/>
            <person name="Miura S."/>
            <person name="Nakayama A."/>
            <person name="Nishizaka S."/>
            <person name="Nomoto H."/>
            <person name="Ohta F."/>
            <person name="Oishi K."/>
            <person name="Rigoutsos I."/>
            <person name="Sano M."/>
            <person name="Sasaki A."/>
            <person name="Sasakura Y."/>
            <person name="Shoguchi E."/>
            <person name="Shin-i T."/>
            <person name="Spagnuolo A."/>
            <person name="Stainier D."/>
            <person name="Suzuki M.M."/>
            <person name="Tassy O."/>
            <person name="Takatori N."/>
            <person name="Tokuoka M."/>
            <person name="Yagi K."/>
            <person name="Yoshizaki F."/>
            <person name="Wada S."/>
            <person name="Zhang C."/>
            <person name="Hyatt P.D."/>
            <person name="Larimer F."/>
            <person name="Detter C."/>
            <person name="Doggett N."/>
            <person name="Glavina T."/>
            <person name="Hawkins T."/>
            <person name="Richardson P."/>
            <person name="Lucas S."/>
            <person name="Kohara Y."/>
            <person name="Levine M."/>
            <person name="Satoh N."/>
            <person name="Rokhsar D.S."/>
        </authorList>
    </citation>
    <scope>NUCLEOTIDE SEQUENCE [LARGE SCALE GENOMIC DNA]</scope>
</reference>
<dbReference type="OMA" id="CHNIERQ"/>
<evidence type="ECO:0000256" key="1">
    <source>
        <dbReference type="SAM" id="SignalP"/>
    </source>
</evidence>
<protein>
    <submittedName>
        <fullName evidence="2">Uncharacterized LOC100175961</fullName>
    </submittedName>
</protein>
<dbReference type="Ensembl" id="ENSCINT00000036583.1">
    <property type="protein sequence ID" value="ENSCINP00000034641.1"/>
    <property type="gene ID" value="ENSCING00000022607.1"/>
</dbReference>
<evidence type="ECO:0000313" key="3">
    <source>
        <dbReference type="Proteomes" id="UP000008144"/>
    </source>
</evidence>
<accession>H2XYA7</accession>
<dbReference type="HOGENOM" id="CLU_1895428_0_0_1"/>
<accession>A0A1W2WHI8</accession>
<evidence type="ECO:0000313" key="2">
    <source>
        <dbReference type="Ensembl" id="ENSCINP00000034641.1"/>
    </source>
</evidence>